<feature type="domain" description="BFN" evidence="1">
    <location>
        <begin position="1"/>
        <end position="132"/>
    </location>
</feature>
<dbReference type="Gene3D" id="3.10.690.10">
    <property type="entry name" value="Bifunctional nuclease domain"/>
    <property type="match status" value="1"/>
</dbReference>
<dbReference type="PROSITE" id="PS51658">
    <property type="entry name" value="BFN"/>
    <property type="match status" value="1"/>
</dbReference>
<gene>
    <name evidence="2" type="ORF">METZ01_LOCUS203631</name>
</gene>
<name>A0A382ELJ7_9ZZZZ</name>
<accession>A0A382ELJ7</accession>
<dbReference type="SUPFAM" id="SSF103256">
    <property type="entry name" value="Hypothetical protein TM0160"/>
    <property type="match status" value="1"/>
</dbReference>
<evidence type="ECO:0000313" key="2">
    <source>
        <dbReference type="EMBL" id="SVB50777.1"/>
    </source>
</evidence>
<sequence length="163" mass="17451">MIKMEVVGVQQVLPSNTPVVLLREEDGERLLPIFIGLPEATAIGLALSGQEPPRPMTHDLMAAVLEAFSVVPEQVVVSELRDRTFFAEIYLRGSAGVEMVSARPSDAIALAVRTGAQIFVAVEVLEEAGYVAPSDGDEPVAEAQVEEFRAFLDTVNPDDFAGG</sequence>
<proteinExistence type="predicted"/>
<protein>
    <recommendedName>
        <fullName evidence="1">BFN domain-containing protein</fullName>
    </recommendedName>
</protein>
<reference evidence="2" key="1">
    <citation type="submission" date="2018-05" db="EMBL/GenBank/DDBJ databases">
        <authorList>
            <person name="Lanie J.A."/>
            <person name="Ng W.-L."/>
            <person name="Kazmierczak K.M."/>
            <person name="Andrzejewski T.M."/>
            <person name="Davidsen T.M."/>
            <person name="Wayne K.J."/>
            <person name="Tettelin H."/>
            <person name="Glass J.I."/>
            <person name="Rusch D."/>
            <person name="Podicherti R."/>
            <person name="Tsui H.-C.T."/>
            <person name="Winkler M.E."/>
        </authorList>
    </citation>
    <scope>NUCLEOTIDE SEQUENCE</scope>
</reference>
<dbReference type="PANTHER" id="PTHR15160">
    <property type="entry name" value="VON HIPPEL-LINDAU PROTEIN"/>
    <property type="match status" value="1"/>
</dbReference>
<evidence type="ECO:0000259" key="1">
    <source>
        <dbReference type="PROSITE" id="PS51658"/>
    </source>
</evidence>
<dbReference type="Pfam" id="PF02577">
    <property type="entry name" value="BFN_dom"/>
    <property type="match status" value="1"/>
</dbReference>
<dbReference type="EMBL" id="UINC01044818">
    <property type="protein sequence ID" value="SVB50777.1"/>
    <property type="molecule type" value="Genomic_DNA"/>
</dbReference>
<dbReference type="AlphaFoldDB" id="A0A382ELJ7"/>
<dbReference type="GO" id="GO:0004518">
    <property type="term" value="F:nuclease activity"/>
    <property type="evidence" value="ECO:0007669"/>
    <property type="project" value="InterPro"/>
</dbReference>
<dbReference type="PANTHER" id="PTHR15160:SF1">
    <property type="entry name" value="VON HIPPEL-LINDAU DISEASE TUMOR SUPPRESSOR"/>
    <property type="match status" value="1"/>
</dbReference>
<organism evidence="2">
    <name type="scientific">marine metagenome</name>
    <dbReference type="NCBI Taxonomy" id="408172"/>
    <lineage>
        <taxon>unclassified sequences</taxon>
        <taxon>metagenomes</taxon>
        <taxon>ecological metagenomes</taxon>
    </lineage>
</organism>
<dbReference type="InterPro" id="IPR036104">
    <property type="entry name" value="BFN_sf"/>
</dbReference>
<dbReference type="InterPro" id="IPR003729">
    <property type="entry name" value="Bi_nuclease_dom"/>
</dbReference>